<evidence type="ECO:0000256" key="1">
    <source>
        <dbReference type="SAM" id="SignalP"/>
    </source>
</evidence>
<dbReference type="Pfam" id="PF08517">
    <property type="entry name" value="AXH"/>
    <property type="match status" value="1"/>
</dbReference>
<name>A0ABS1KWB7_9BACT</name>
<proteinExistence type="predicted"/>
<feature type="chain" id="PRO_5047367638" description="Hint domain-containing protein" evidence="1">
    <location>
        <begin position="22"/>
        <end position="417"/>
    </location>
</feature>
<feature type="domain" description="Hint" evidence="2">
    <location>
        <begin position="258"/>
        <end position="350"/>
    </location>
</feature>
<dbReference type="InterPro" id="IPR006141">
    <property type="entry name" value="Intein_N"/>
</dbReference>
<dbReference type="InterPro" id="IPR003652">
    <property type="entry name" value="Ataxin_AXH_dom"/>
</dbReference>
<protein>
    <recommendedName>
        <fullName evidence="6">Hint domain-containing protein</fullName>
    </recommendedName>
</protein>
<comment type="caution">
    <text evidence="4">The sequence shown here is derived from an EMBL/GenBank/DDBJ whole genome shotgun (WGS) entry which is preliminary data.</text>
</comment>
<dbReference type="SUPFAM" id="SSF51294">
    <property type="entry name" value="Hedgehog/intein (Hint) domain"/>
    <property type="match status" value="1"/>
</dbReference>
<evidence type="ECO:0000313" key="5">
    <source>
        <dbReference type="Proteomes" id="UP000613030"/>
    </source>
</evidence>
<dbReference type="EMBL" id="JAERRB010000004">
    <property type="protein sequence ID" value="MBL0742596.1"/>
    <property type="molecule type" value="Genomic_DNA"/>
</dbReference>
<dbReference type="NCBIfam" id="TIGR01445">
    <property type="entry name" value="intein_Nterm"/>
    <property type="match status" value="1"/>
</dbReference>
<reference evidence="4 5" key="1">
    <citation type="submission" date="2021-01" db="EMBL/GenBank/DDBJ databases">
        <title>Chryseolinea sp. Jin1 Genome sequencing and assembly.</title>
        <authorList>
            <person name="Kim I."/>
        </authorList>
    </citation>
    <scope>NUCLEOTIDE SEQUENCE [LARGE SCALE GENOMIC DNA]</scope>
    <source>
        <strain evidence="4 5">Jin1</strain>
    </source>
</reference>
<organism evidence="4 5">
    <name type="scientific">Chryseolinea lacunae</name>
    <dbReference type="NCBI Taxonomy" id="2801331"/>
    <lineage>
        <taxon>Bacteria</taxon>
        <taxon>Pseudomonadati</taxon>
        <taxon>Bacteroidota</taxon>
        <taxon>Cytophagia</taxon>
        <taxon>Cytophagales</taxon>
        <taxon>Fulvivirgaceae</taxon>
        <taxon>Chryseolinea</taxon>
    </lineage>
</organism>
<dbReference type="PROSITE" id="PS50817">
    <property type="entry name" value="INTEIN_N_TER"/>
    <property type="match status" value="1"/>
</dbReference>
<evidence type="ECO:0000259" key="2">
    <source>
        <dbReference type="SMART" id="SM00306"/>
    </source>
</evidence>
<dbReference type="SMART" id="SM00536">
    <property type="entry name" value="AXH"/>
    <property type="match status" value="1"/>
</dbReference>
<evidence type="ECO:0000259" key="3">
    <source>
        <dbReference type="SMART" id="SM00536"/>
    </source>
</evidence>
<gene>
    <name evidence="4" type="ORF">JI741_15310</name>
</gene>
<dbReference type="Proteomes" id="UP000613030">
    <property type="component" value="Unassembled WGS sequence"/>
</dbReference>
<dbReference type="SMART" id="SM00306">
    <property type="entry name" value="HintN"/>
    <property type="match status" value="1"/>
</dbReference>
<keyword evidence="1" id="KW-0732">Signal</keyword>
<feature type="domain" description="AXH" evidence="3">
    <location>
        <begin position="259"/>
        <end position="362"/>
    </location>
</feature>
<accession>A0ABS1KWB7</accession>
<feature type="signal peptide" evidence="1">
    <location>
        <begin position="1"/>
        <end position="21"/>
    </location>
</feature>
<sequence>MQRIFFHGVLFLALMQQHAMAQSGPKELFPSSITPLNFSREGEQQFERDKQTFLRISDKLQAGTSLQDLPASEQALYNAWDETSEDYWDILGGGCSWYCGGGPEKVTASSWLKPQGGNSYDANNAHDLNYKTAWVEGVAGPGVGQYLRYAFLPESARVNEIIVVNGYVKDQTAWENNARVKKLKVLLNDKPLAMLNLKDQRAAQHFTVDPIGNNNRSDWDKLKSEKAWTLTFEIQEVYKGLKYDDAAITEIYFDGLDVHCFAKGTRVTMANGNTKNIETIAPGDVVMSRNEAGEMKPAVVEEVKQVSHHNLVKFTFADGNSIVATKDHPFLLKGKGWASLNPGASSAYQGFEHVELITLHDAFEQYSPDGTLTTSVLTKIEFLKGHYDTYTITKLAGGKTFVANGCVVGVEALASDY</sequence>
<dbReference type="InterPro" id="IPR057561">
    <property type="entry name" value="NADase_transloc"/>
</dbReference>
<keyword evidence="5" id="KW-1185">Reference proteome</keyword>
<dbReference type="Pfam" id="PF25302">
    <property type="entry name" value="NADase_transloc"/>
    <property type="match status" value="1"/>
</dbReference>
<dbReference type="CDD" id="cd00081">
    <property type="entry name" value="Hint"/>
    <property type="match status" value="1"/>
</dbReference>
<evidence type="ECO:0000313" key="4">
    <source>
        <dbReference type="EMBL" id="MBL0742596.1"/>
    </source>
</evidence>
<dbReference type="InterPro" id="IPR003587">
    <property type="entry name" value="Hint_dom_N"/>
</dbReference>
<evidence type="ECO:0008006" key="6">
    <source>
        <dbReference type="Google" id="ProtNLM"/>
    </source>
</evidence>
<dbReference type="RefSeq" id="WP_202010988.1">
    <property type="nucleotide sequence ID" value="NZ_JAERRB010000004.1"/>
</dbReference>
<dbReference type="Gene3D" id="2.170.16.10">
    <property type="entry name" value="Hedgehog/Intein (Hint) domain"/>
    <property type="match status" value="1"/>
</dbReference>
<dbReference type="NCBIfam" id="NF047619">
    <property type="entry name" value="NADase_discoid"/>
    <property type="match status" value="1"/>
</dbReference>
<dbReference type="InterPro" id="IPR036844">
    <property type="entry name" value="Hint_dom_sf"/>
</dbReference>